<evidence type="ECO:0000313" key="3">
    <source>
        <dbReference type="Proteomes" id="UP000298652"/>
    </source>
</evidence>
<proteinExistence type="predicted"/>
<evidence type="ECO:0000313" key="2">
    <source>
        <dbReference type="EMBL" id="TKV95477.1"/>
    </source>
</evidence>
<protein>
    <submittedName>
        <fullName evidence="2">Uncharacterized protein</fullName>
    </submittedName>
</protein>
<name>A0A4U6T1N6_SETVI</name>
<dbReference type="AlphaFoldDB" id="A0A4U6T1N6"/>
<evidence type="ECO:0000256" key="1">
    <source>
        <dbReference type="SAM" id="MobiDB-lite"/>
    </source>
</evidence>
<dbReference type="Gramene" id="TKV95477">
    <property type="protein sequence ID" value="TKV95477"/>
    <property type="gene ID" value="SEVIR_9G365650v2"/>
</dbReference>
<organism evidence="2 3">
    <name type="scientific">Setaria viridis</name>
    <name type="common">Green bristlegrass</name>
    <name type="synonym">Setaria italica subsp. viridis</name>
    <dbReference type="NCBI Taxonomy" id="4556"/>
    <lineage>
        <taxon>Eukaryota</taxon>
        <taxon>Viridiplantae</taxon>
        <taxon>Streptophyta</taxon>
        <taxon>Embryophyta</taxon>
        <taxon>Tracheophyta</taxon>
        <taxon>Spermatophyta</taxon>
        <taxon>Magnoliopsida</taxon>
        <taxon>Liliopsida</taxon>
        <taxon>Poales</taxon>
        <taxon>Poaceae</taxon>
        <taxon>PACMAD clade</taxon>
        <taxon>Panicoideae</taxon>
        <taxon>Panicodae</taxon>
        <taxon>Paniceae</taxon>
        <taxon>Cenchrinae</taxon>
        <taxon>Setaria</taxon>
    </lineage>
</organism>
<dbReference type="Proteomes" id="UP000298652">
    <property type="component" value="Chromosome 9"/>
</dbReference>
<keyword evidence="3" id="KW-1185">Reference proteome</keyword>
<sequence length="96" mass="10078">MPPRGSGLRLASHHRPGHTRLPAPSCGGGALYSHGLLHASLGRRSVRAFAPPARLSRARARRGPPLRGEHAGVFVIDGSRGALASLHWWVAEAAGP</sequence>
<accession>A0A4U6T1N6</accession>
<reference evidence="2" key="1">
    <citation type="submission" date="2019-03" db="EMBL/GenBank/DDBJ databases">
        <title>WGS assembly of Setaria viridis.</title>
        <authorList>
            <person name="Huang P."/>
            <person name="Jenkins J."/>
            <person name="Grimwood J."/>
            <person name="Barry K."/>
            <person name="Healey A."/>
            <person name="Mamidi S."/>
            <person name="Sreedasyam A."/>
            <person name="Shu S."/>
            <person name="Feldman M."/>
            <person name="Wu J."/>
            <person name="Yu Y."/>
            <person name="Chen C."/>
            <person name="Johnson J."/>
            <person name="Rokhsar D."/>
            <person name="Baxter I."/>
            <person name="Schmutz J."/>
            <person name="Brutnell T."/>
            <person name="Kellogg E."/>
        </authorList>
    </citation>
    <scope>NUCLEOTIDE SEQUENCE [LARGE SCALE GENOMIC DNA]</scope>
</reference>
<gene>
    <name evidence="2" type="ORF">SEVIR_9G365650v2</name>
</gene>
<feature type="region of interest" description="Disordered" evidence="1">
    <location>
        <begin position="1"/>
        <end position="22"/>
    </location>
</feature>
<dbReference type="EMBL" id="CM016560">
    <property type="protein sequence ID" value="TKV95477.1"/>
    <property type="molecule type" value="Genomic_DNA"/>
</dbReference>